<sequence length="51" mass="5698">MDISGIQAFMLGYIEAAIKEQIDPKEVDELFAEAEAAARKTLKKLDQSKNQ</sequence>
<reference evidence="1" key="1">
    <citation type="submission" date="2023-08" db="EMBL/GenBank/DDBJ databases">
        <title>Genomic characterization of the C. tuberculostearicum species complex, a ubiquitous member of the human skin microbiome.</title>
        <authorList>
            <person name="Ahmed N."/>
            <person name="Deming C."/>
            <person name="Conlan S."/>
            <person name="Segre J."/>
        </authorList>
    </citation>
    <scope>NUCLEOTIDE SEQUENCE</scope>
    <source>
        <strain evidence="1">CTNIH22</strain>
    </source>
</reference>
<accession>A0AAE4NL73</accession>
<comment type="caution">
    <text evidence="1">The sequence shown here is derived from an EMBL/GenBank/DDBJ whole genome shotgun (WGS) entry which is preliminary data.</text>
</comment>
<protein>
    <submittedName>
        <fullName evidence="1">Uncharacterized protein</fullName>
    </submittedName>
</protein>
<proteinExistence type="predicted"/>
<name>A0AAE4NL73_9CORY</name>
<evidence type="ECO:0000313" key="1">
    <source>
        <dbReference type="EMBL" id="MDV2420177.1"/>
    </source>
</evidence>
<dbReference type="AlphaFoldDB" id="A0AAE4NL73"/>
<dbReference type="RefSeq" id="WP_316993769.1">
    <property type="nucleotide sequence ID" value="NZ_JAVBIB010000019.1"/>
</dbReference>
<organism evidence="1 2">
    <name type="scientific">Corynebacterium tuberculostearicum</name>
    <dbReference type="NCBI Taxonomy" id="38304"/>
    <lineage>
        <taxon>Bacteria</taxon>
        <taxon>Bacillati</taxon>
        <taxon>Actinomycetota</taxon>
        <taxon>Actinomycetes</taxon>
        <taxon>Mycobacteriales</taxon>
        <taxon>Corynebacteriaceae</taxon>
        <taxon>Corynebacterium</taxon>
    </lineage>
</organism>
<evidence type="ECO:0000313" key="2">
    <source>
        <dbReference type="Proteomes" id="UP001185706"/>
    </source>
</evidence>
<dbReference type="EMBL" id="JAVBIB010000019">
    <property type="protein sequence ID" value="MDV2420177.1"/>
    <property type="molecule type" value="Genomic_DNA"/>
</dbReference>
<gene>
    <name evidence="1" type="ORF">RAE03_10425</name>
</gene>
<dbReference type="Proteomes" id="UP001185706">
    <property type="component" value="Unassembled WGS sequence"/>
</dbReference>